<keyword evidence="4" id="KW-1185">Reference proteome</keyword>
<comment type="caution">
    <text evidence="3">The sequence shown here is derived from an EMBL/GenBank/DDBJ whole genome shotgun (WGS) entry which is preliminary data.</text>
</comment>
<evidence type="ECO:0000256" key="1">
    <source>
        <dbReference type="SAM" id="MobiDB-lite"/>
    </source>
</evidence>
<dbReference type="OrthoDB" id="3055188at2759"/>
<evidence type="ECO:0000313" key="3">
    <source>
        <dbReference type="EMBL" id="KAJ3511641.1"/>
    </source>
</evidence>
<name>A0A9W8K1E5_9AGAR</name>
<evidence type="ECO:0000259" key="2">
    <source>
        <dbReference type="Pfam" id="PF20149"/>
    </source>
</evidence>
<evidence type="ECO:0000313" key="4">
    <source>
        <dbReference type="Proteomes" id="UP001148786"/>
    </source>
</evidence>
<feature type="region of interest" description="Disordered" evidence="1">
    <location>
        <begin position="353"/>
        <end position="382"/>
    </location>
</feature>
<feature type="region of interest" description="Disordered" evidence="1">
    <location>
        <begin position="1"/>
        <end position="25"/>
    </location>
</feature>
<feature type="region of interest" description="Disordered" evidence="1">
    <location>
        <begin position="252"/>
        <end position="299"/>
    </location>
</feature>
<feature type="region of interest" description="Disordered" evidence="1">
    <location>
        <begin position="94"/>
        <end position="152"/>
    </location>
</feature>
<feature type="domain" description="DUF6532" evidence="2">
    <location>
        <begin position="455"/>
        <end position="664"/>
    </location>
</feature>
<gene>
    <name evidence="3" type="ORF">NLJ89_g3985</name>
</gene>
<feature type="compositionally biased region" description="Acidic residues" evidence="1">
    <location>
        <begin position="284"/>
        <end position="296"/>
    </location>
</feature>
<dbReference type="Pfam" id="PF20149">
    <property type="entry name" value="DUF6532"/>
    <property type="match status" value="1"/>
</dbReference>
<dbReference type="AlphaFoldDB" id="A0A9W8K1E5"/>
<feature type="compositionally biased region" description="Basic and acidic residues" evidence="1">
    <location>
        <begin position="353"/>
        <end position="369"/>
    </location>
</feature>
<accession>A0A9W8K1E5</accession>
<dbReference type="InterPro" id="IPR045341">
    <property type="entry name" value="DUF6532"/>
</dbReference>
<feature type="compositionally biased region" description="Basic and acidic residues" evidence="1">
    <location>
        <begin position="259"/>
        <end position="271"/>
    </location>
</feature>
<protein>
    <recommendedName>
        <fullName evidence="2">DUF6532 domain-containing protein</fullName>
    </recommendedName>
</protein>
<proteinExistence type="predicted"/>
<dbReference type="Proteomes" id="UP001148786">
    <property type="component" value="Unassembled WGS sequence"/>
</dbReference>
<reference evidence="3" key="1">
    <citation type="submission" date="2022-07" db="EMBL/GenBank/DDBJ databases">
        <title>Genome Sequence of Agrocybe chaxingu.</title>
        <authorList>
            <person name="Buettner E."/>
        </authorList>
    </citation>
    <scope>NUCLEOTIDE SEQUENCE</scope>
    <source>
        <strain evidence="3">MP-N11</strain>
    </source>
</reference>
<dbReference type="EMBL" id="JANKHO010000314">
    <property type="protein sequence ID" value="KAJ3511641.1"/>
    <property type="molecule type" value="Genomic_DNA"/>
</dbReference>
<organism evidence="3 4">
    <name type="scientific">Agrocybe chaxingu</name>
    <dbReference type="NCBI Taxonomy" id="84603"/>
    <lineage>
        <taxon>Eukaryota</taxon>
        <taxon>Fungi</taxon>
        <taxon>Dikarya</taxon>
        <taxon>Basidiomycota</taxon>
        <taxon>Agaricomycotina</taxon>
        <taxon>Agaricomycetes</taxon>
        <taxon>Agaricomycetidae</taxon>
        <taxon>Agaricales</taxon>
        <taxon>Agaricineae</taxon>
        <taxon>Strophariaceae</taxon>
        <taxon>Agrocybe</taxon>
    </lineage>
</organism>
<sequence length="712" mass="79243">MPPPIEPNLGPKAQNKPPRNRPNASAKTLKLSNSAISKPIMGATLAAPQTQMTATNQGKHSFASFIIVVRRLEVMEQTSEIIGSGLERLNRKRTGLASEDDGSGTNAVAGLPENPMAPPVKRRKTKAPADGGPLQAAQGPVDPPLQKAPAPVKHLPSSGVYPRIQDINNQKQPQSSFAAVTQASAPRLPAPKLPPTRVYSSQASRFLGPIHPAAPALPAEATQTHVQSTSVNIQAHDIEDQGDFHRAIPTVQSLSRTRPAADCENRSDVHMSKPSTWALAPMGQEEEDEDSGDDQGMDGHEAQFVEGEEMEYEEESQVPDAHDRGIDVFKICCMEVDEVSPSEDERNAETFLKETADDTSTHDVLDDHHQKNRPNRPPQAAHLEAARMHQEGLGQCRIETAVPLGPWGNDESSSDEEEVIVREHAKRHSKSCGKSPKPTTLKYYRSGLKIAIENAKKKFRGYVALNNAFPKRSAHLKDAAYRLSQQIADCEEEGFDFTDEDQQQTRNTNVVVFQEATTYRGKMKEMAAILVRQYYKDVLEPPEFESGNQLEEQQLIAQGIEKILGADSLYLRGGKDVLNRTNNFAHPCIRELCIRFYYGRGEESVAYIFQQEFEESIPEHAVALVMTCIYNALEEYKEEGYLQPIPFQGEWYRRVFNTILDLIDVVKENIYHKNKWDANRASWARAGMKLLKPLLKEDMERIKMGSMLLAGG</sequence>